<dbReference type="InterPro" id="IPR036890">
    <property type="entry name" value="HATPase_C_sf"/>
</dbReference>
<keyword evidence="6" id="KW-0145">Chemotaxis</keyword>
<dbReference type="GO" id="GO:0005737">
    <property type="term" value="C:cytoplasm"/>
    <property type="evidence" value="ECO:0007669"/>
    <property type="project" value="InterPro"/>
</dbReference>
<dbReference type="InterPro" id="IPR022641">
    <property type="entry name" value="CheR_N"/>
</dbReference>
<dbReference type="SUPFAM" id="SSF47384">
    <property type="entry name" value="Homodimeric domain of signal transducing histidine kinase"/>
    <property type="match status" value="1"/>
</dbReference>
<evidence type="ECO:0000313" key="12">
    <source>
        <dbReference type="Proteomes" id="UP000309872"/>
    </source>
</evidence>
<dbReference type="GO" id="GO:0000156">
    <property type="term" value="F:phosphorelay response regulator activity"/>
    <property type="evidence" value="ECO:0007669"/>
    <property type="project" value="InterPro"/>
</dbReference>
<keyword evidence="12" id="KW-1185">Reference proteome</keyword>
<dbReference type="SMART" id="SM00387">
    <property type="entry name" value="HATPase_c"/>
    <property type="match status" value="1"/>
</dbReference>
<dbReference type="GO" id="GO:0008757">
    <property type="term" value="F:S-adenosylmethionine-dependent methyltransferase activity"/>
    <property type="evidence" value="ECO:0007669"/>
    <property type="project" value="InterPro"/>
</dbReference>
<dbReference type="SUPFAM" id="SSF52738">
    <property type="entry name" value="Methylesterase CheB, C-terminal domain"/>
    <property type="match status" value="1"/>
</dbReference>
<feature type="domain" description="Histidine kinase" evidence="8">
    <location>
        <begin position="962"/>
        <end position="1178"/>
    </location>
</feature>
<evidence type="ECO:0000259" key="9">
    <source>
        <dbReference type="PROSITE" id="PS50122"/>
    </source>
</evidence>
<dbReference type="Pfam" id="PF03705">
    <property type="entry name" value="CheR_N"/>
    <property type="match status" value="1"/>
</dbReference>
<dbReference type="InterPro" id="IPR036097">
    <property type="entry name" value="HisK_dim/P_sf"/>
</dbReference>
<evidence type="ECO:0000256" key="3">
    <source>
        <dbReference type="ARBA" id="ARBA00022553"/>
    </source>
</evidence>
<dbReference type="Pfam" id="PF02518">
    <property type="entry name" value="HATPase_c"/>
    <property type="match status" value="1"/>
</dbReference>
<dbReference type="InterPro" id="IPR022642">
    <property type="entry name" value="CheR_C"/>
</dbReference>
<dbReference type="Gene3D" id="3.30.565.10">
    <property type="entry name" value="Histidine kinase-like ATPase, C-terminal domain"/>
    <property type="match status" value="1"/>
</dbReference>
<comment type="caution">
    <text evidence="11">The sequence shown here is derived from an EMBL/GenBank/DDBJ whole genome shotgun (WGS) entry which is preliminary data.</text>
</comment>
<dbReference type="GO" id="GO:0000155">
    <property type="term" value="F:phosphorelay sensor kinase activity"/>
    <property type="evidence" value="ECO:0007669"/>
    <property type="project" value="InterPro"/>
</dbReference>
<dbReference type="Pfam" id="PF13596">
    <property type="entry name" value="PAS_10"/>
    <property type="match status" value="1"/>
</dbReference>
<evidence type="ECO:0000256" key="2">
    <source>
        <dbReference type="ARBA" id="ARBA00012438"/>
    </source>
</evidence>
<keyword evidence="3" id="KW-0597">Phosphoprotein</keyword>
<dbReference type="PANTHER" id="PTHR24422">
    <property type="entry name" value="CHEMOTAXIS PROTEIN METHYLTRANSFERASE"/>
    <property type="match status" value="1"/>
</dbReference>
<dbReference type="FunFam" id="3.30.565.10:FF:000006">
    <property type="entry name" value="Sensor histidine kinase WalK"/>
    <property type="match status" value="1"/>
</dbReference>
<dbReference type="RefSeq" id="WP_136820106.1">
    <property type="nucleotide sequence ID" value="NZ_BMJX01000002.1"/>
</dbReference>
<dbReference type="InterPro" id="IPR029063">
    <property type="entry name" value="SAM-dependent_MTases_sf"/>
</dbReference>
<dbReference type="InterPro" id="IPR035909">
    <property type="entry name" value="CheB_C"/>
</dbReference>
<dbReference type="Gene3D" id="1.10.287.130">
    <property type="match status" value="1"/>
</dbReference>
<dbReference type="InterPro" id="IPR035965">
    <property type="entry name" value="PAS-like_dom_sf"/>
</dbReference>
<dbReference type="Proteomes" id="UP000309872">
    <property type="component" value="Unassembled WGS sequence"/>
</dbReference>
<feature type="active site" evidence="6">
    <location>
        <position position="13"/>
    </location>
</feature>
<feature type="coiled-coil region" evidence="7">
    <location>
        <begin position="636"/>
        <end position="705"/>
    </location>
</feature>
<evidence type="ECO:0000259" key="10">
    <source>
        <dbReference type="PROSITE" id="PS50123"/>
    </source>
</evidence>
<keyword evidence="4" id="KW-0808">Transferase</keyword>
<feature type="domain" description="CheR-type methyltransferase" evidence="10">
    <location>
        <begin position="203"/>
        <end position="465"/>
    </location>
</feature>
<dbReference type="PROSITE" id="PS50109">
    <property type="entry name" value="HIS_KIN"/>
    <property type="match status" value="1"/>
</dbReference>
<dbReference type="PANTHER" id="PTHR24422:SF27">
    <property type="entry name" value="PROTEIN-GLUTAMATE O-METHYLTRANSFERASE"/>
    <property type="match status" value="1"/>
</dbReference>
<dbReference type="AlphaFoldDB" id="A0A4U0H4V6"/>
<dbReference type="InterPro" id="IPR000780">
    <property type="entry name" value="CheR_MeTrfase"/>
</dbReference>
<dbReference type="SUPFAM" id="SSF53335">
    <property type="entry name" value="S-adenosyl-L-methionine-dependent methyltransferases"/>
    <property type="match status" value="1"/>
</dbReference>
<dbReference type="InterPro" id="IPR005467">
    <property type="entry name" value="His_kinase_dom"/>
</dbReference>
<comment type="catalytic activity">
    <reaction evidence="1">
        <text>ATP + protein L-histidine = ADP + protein N-phospho-L-histidine.</text>
        <dbReference type="EC" id="2.7.13.3"/>
    </reaction>
</comment>
<organism evidence="11 12">
    <name type="scientific">Sphingobacterium alkalisoli</name>
    <dbReference type="NCBI Taxonomy" id="1874115"/>
    <lineage>
        <taxon>Bacteria</taxon>
        <taxon>Pseudomonadati</taxon>
        <taxon>Bacteroidota</taxon>
        <taxon>Sphingobacteriia</taxon>
        <taxon>Sphingobacteriales</taxon>
        <taxon>Sphingobacteriaceae</taxon>
        <taxon>Sphingobacterium</taxon>
    </lineage>
</organism>
<dbReference type="InterPro" id="IPR000014">
    <property type="entry name" value="PAS"/>
</dbReference>
<dbReference type="InterPro" id="IPR000673">
    <property type="entry name" value="Sig_transdc_resp-reg_Me-estase"/>
</dbReference>
<protein>
    <recommendedName>
        <fullName evidence="2">histidine kinase</fullName>
        <ecNumber evidence="2">2.7.13.3</ecNumber>
    </recommendedName>
</protein>
<dbReference type="Pfam" id="PF01739">
    <property type="entry name" value="CheR"/>
    <property type="match status" value="1"/>
</dbReference>
<evidence type="ECO:0000313" key="11">
    <source>
        <dbReference type="EMBL" id="TJY66757.1"/>
    </source>
</evidence>
<feature type="domain" description="CheB-type methylesterase" evidence="9">
    <location>
        <begin position="1"/>
        <end position="189"/>
    </location>
</feature>
<dbReference type="Pfam" id="PF00512">
    <property type="entry name" value="HisKA"/>
    <property type="match status" value="1"/>
</dbReference>
<dbReference type="InterPro" id="IPR003661">
    <property type="entry name" value="HisK_dim/P_dom"/>
</dbReference>
<accession>A0A4U0H4V6</accession>
<evidence type="ECO:0000259" key="8">
    <source>
        <dbReference type="PROSITE" id="PS50109"/>
    </source>
</evidence>
<dbReference type="EMBL" id="SUKA01000002">
    <property type="protein sequence ID" value="TJY66757.1"/>
    <property type="molecule type" value="Genomic_DNA"/>
</dbReference>
<keyword evidence="6" id="KW-0378">Hydrolase</keyword>
<dbReference type="SUPFAM" id="SSF55785">
    <property type="entry name" value="PYP-like sensor domain (PAS domain)"/>
    <property type="match status" value="1"/>
</dbReference>
<dbReference type="InterPro" id="IPR003594">
    <property type="entry name" value="HATPase_dom"/>
</dbReference>
<feature type="active site" evidence="6">
    <location>
        <position position="39"/>
    </location>
</feature>
<dbReference type="Gene3D" id="3.40.50.180">
    <property type="entry name" value="Methylesterase CheB, C-terminal domain"/>
    <property type="match status" value="1"/>
</dbReference>
<evidence type="ECO:0000256" key="4">
    <source>
        <dbReference type="ARBA" id="ARBA00022679"/>
    </source>
</evidence>
<keyword evidence="5" id="KW-0418">Kinase</keyword>
<evidence type="ECO:0000256" key="6">
    <source>
        <dbReference type="PROSITE-ProRule" id="PRU00050"/>
    </source>
</evidence>
<sequence>MNQPKHIIAIGASAGGLVELNSFFDHTPLDGVSYVIVQHLSASFKSSMVELLAKHSKLSVIEATEGKFVECNKVYLIPHDKYMTIQANRLHLTDKGGAEGPHLTINIFFNSLATDWGGKAIGVILSGLGKDGSAGLVAIKEAGGMVIARNPETSEFPSMPSSAIATGLVDLILEPAAMPGAIEDYVESEGRLQIETDKEALSLKAIVELISEQSPLDFSDYKHATILRRTKRRAAYHDFSSLEKYLEFLKISPTEIEALSKEFMISVTSFFRDKEAFDYIGHNIVPSMLKKLAPKEELKIWVAGCATGEEVYSLAILIAEQLIGDLEHIVVKIFATDIDNTALIHAGKGIYTQDIANDMSAERLQKYFIKEGHHYRIKPSIRKMAIFAQHDLVKNPPYCNMHFISCRNLLIYMTPVLQKKIFSMLLFGLKMDGYLFLGSSENPMPIIENLAVANKQYKLYKNIKSKKTVSFDAFSMPDSIEVRNRSHYISNERVVNDSLSSLGELMHTKLAYEKDYLVICVDEHKEVVKSYGDTSKYLLPKHFTSNLEELLPRKLAIAFSTLSNTVLKTNEIAHLKGIKIHMAGSLVNVNLAISPLVAKNGQQKLLMVTFTAQEQLEASPEEIMAFDDTIFRDQYTVNLEQELRDIKEKLSSAYEQLDSSNENVQSFNEEMISANEEMQSTNEEMQSVNEELDTINSEYQLKNKELLNINDDLNNYFRSNINGQLFINDDLLLMKFSPGTVKQINLLESDIGRPLSNITTNIKFETLIEDVKNVLSNGEVISKEIETNNGKWYQVMTMPYVRQSDEKNSGAIITFNDITALKTAQLALDISSKMLGMSIDSAELGTFSIHAKTREFQTSFHFKAIFGFHAEQALNYEDFVECIDKAYREKLIEIIEKSISRGDKCDLEFPFLKFNNKQLRWARIIGNISYNSEKIPMYFTGIINDITTRKQDELRKNDFIAMVSHDLRSPLTTIQAYIQLVTQRLKKVDEPLVMPYLSKVSLLMKRMNSMINGFLTITSFENGKIHLDRTAFQMNSLIDDVIEETIVVNKSIDIIFNHGPDLIIDADRDKIAQVLNNFLSNAIKYSPQQKVIEISMVEHDGMAQVCVKDKGVGISTENLKRLFDRYFRVGNSKAKFVSGFGLGLYLSAEIIKVHSGKVWVESEINKGSSFFFSLPLLTSEENSKK</sequence>
<reference evidence="11 12" key="1">
    <citation type="submission" date="2019-04" db="EMBL/GenBank/DDBJ databases">
        <title>Sphingobacterium olei sp. nov., isolated from oil-contaminated soil.</title>
        <authorList>
            <person name="Liu B."/>
        </authorList>
    </citation>
    <scope>NUCLEOTIDE SEQUENCE [LARGE SCALE GENOMIC DNA]</scope>
    <source>
        <strain evidence="11 12">Y3L14</strain>
    </source>
</reference>
<gene>
    <name evidence="11" type="ORF">FAZ19_07505</name>
</gene>
<evidence type="ECO:0000256" key="1">
    <source>
        <dbReference type="ARBA" id="ARBA00000085"/>
    </source>
</evidence>
<keyword evidence="7" id="KW-0175">Coiled coil</keyword>
<dbReference type="EC" id="2.7.13.3" evidence="2"/>
<dbReference type="SUPFAM" id="SSF55874">
    <property type="entry name" value="ATPase domain of HSP90 chaperone/DNA topoisomerase II/histidine kinase"/>
    <property type="match status" value="1"/>
</dbReference>
<dbReference type="GO" id="GO:0006935">
    <property type="term" value="P:chemotaxis"/>
    <property type="evidence" value="ECO:0007669"/>
    <property type="project" value="UniProtKB-UniRule"/>
</dbReference>
<name>A0A4U0H4V6_9SPHI</name>
<feature type="active site" evidence="6">
    <location>
        <position position="131"/>
    </location>
</feature>
<dbReference type="Gene3D" id="3.30.450.20">
    <property type="entry name" value="PAS domain"/>
    <property type="match status" value="2"/>
</dbReference>
<dbReference type="InterPro" id="IPR050903">
    <property type="entry name" value="Bact_Chemotaxis_MeTrfase"/>
</dbReference>
<dbReference type="PRINTS" id="PR00996">
    <property type="entry name" value="CHERMTFRASE"/>
</dbReference>
<proteinExistence type="predicted"/>
<dbReference type="Pfam" id="PF01339">
    <property type="entry name" value="CheB_methylest"/>
    <property type="match status" value="1"/>
</dbReference>
<dbReference type="Gene3D" id="3.40.50.150">
    <property type="entry name" value="Vaccinia Virus protein VP39"/>
    <property type="match status" value="1"/>
</dbReference>
<dbReference type="SUPFAM" id="SSF47757">
    <property type="entry name" value="Chemotaxis receptor methyltransferase CheR, N-terminal domain"/>
    <property type="match status" value="1"/>
</dbReference>
<evidence type="ECO:0000256" key="5">
    <source>
        <dbReference type="ARBA" id="ARBA00022777"/>
    </source>
</evidence>
<dbReference type="SMART" id="SM00388">
    <property type="entry name" value="HisKA"/>
    <property type="match status" value="1"/>
</dbReference>
<dbReference type="PROSITE" id="PS50122">
    <property type="entry name" value="CHEB"/>
    <property type="match status" value="1"/>
</dbReference>
<dbReference type="GO" id="GO:0008984">
    <property type="term" value="F:protein-glutamate methylesterase activity"/>
    <property type="evidence" value="ECO:0007669"/>
    <property type="project" value="InterPro"/>
</dbReference>
<dbReference type="CDD" id="cd16434">
    <property type="entry name" value="CheB-CheR_fusion"/>
    <property type="match status" value="1"/>
</dbReference>
<dbReference type="CDD" id="cd00082">
    <property type="entry name" value="HisKA"/>
    <property type="match status" value="1"/>
</dbReference>
<dbReference type="NCBIfam" id="TIGR00229">
    <property type="entry name" value="sensory_box"/>
    <property type="match status" value="1"/>
</dbReference>
<dbReference type="OrthoDB" id="9813151at2"/>
<dbReference type="PROSITE" id="PS50123">
    <property type="entry name" value="CHER"/>
    <property type="match status" value="1"/>
</dbReference>
<evidence type="ECO:0000256" key="7">
    <source>
        <dbReference type="SAM" id="Coils"/>
    </source>
</evidence>
<dbReference type="SMART" id="SM00138">
    <property type="entry name" value="MeTrc"/>
    <property type="match status" value="1"/>
</dbReference>